<evidence type="ECO:0000256" key="3">
    <source>
        <dbReference type="ARBA" id="ARBA00022692"/>
    </source>
</evidence>
<proteinExistence type="inferred from homology"/>
<dbReference type="PANTHER" id="PTHR32089:SF112">
    <property type="entry name" value="LYSOZYME-LIKE PROTEIN-RELATED"/>
    <property type="match status" value="1"/>
</dbReference>
<evidence type="ECO:0000313" key="11">
    <source>
        <dbReference type="EMBL" id="NLR75242.1"/>
    </source>
</evidence>
<protein>
    <submittedName>
        <fullName evidence="11">Methyl-accepting chemotaxis protein</fullName>
    </submittedName>
</protein>
<dbReference type="CDD" id="cd11386">
    <property type="entry name" value="MCP_signal"/>
    <property type="match status" value="1"/>
</dbReference>
<evidence type="ECO:0000256" key="5">
    <source>
        <dbReference type="ARBA" id="ARBA00023136"/>
    </source>
</evidence>
<keyword evidence="3" id="KW-0812">Transmembrane</keyword>
<dbReference type="Pfam" id="PF00015">
    <property type="entry name" value="MCPsignal"/>
    <property type="match status" value="1"/>
</dbReference>
<sequence length="539" mass="57779">MKLSHRLLLLTLFSLLGLLLLGAVSLYLSRQGLLAEKHAQIEQLLQIAESVVSQQAQLAAEGKIPEAEAKKQALLALASAHAKDGYYFVRDSGNFMLYHPDTKRIGKYDDGGKRPDGKTSVEVYAEALATEHYAKVVVTASRKGSKEEYPKLNGVVRVQPWGWVIGTGFFIDDIDATFWRQASLLLGLILFGMLAVGGLAWRLSRSILHSLGGDPAHAAHVVKAIAEGDLTQHIAADVPADSLLGSMRSMLQNLLTMVSDIRASSLEIEHNGNTLQQHMVQLKQRSQQASAATTSAATAIEELSASIDHVSSNARATESDAHTTSEEAASGSKLTEEARHSITQIASQITSVNQHMQSLTERTRNISGIAGTIREIANQTNLLALNAAIEAARAGETGRGFAVVADEVRKLAERTAVATDEIATIVQAVVQDTSTVSEQVQAIGPTVSDGVTRIHDASQSLQAINARAHASLDRFRAVAQAMDEQSKAGGHLAGNVEEVVSVVESAQASAEHAMLQAQAIHQCAVKLQSSVNRFRTREH</sequence>
<evidence type="ECO:0000256" key="2">
    <source>
        <dbReference type="ARBA" id="ARBA00022475"/>
    </source>
</evidence>
<evidence type="ECO:0000256" key="1">
    <source>
        <dbReference type="ARBA" id="ARBA00004651"/>
    </source>
</evidence>
<dbReference type="PANTHER" id="PTHR32089">
    <property type="entry name" value="METHYL-ACCEPTING CHEMOTAXIS PROTEIN MCPB"/>
    <property type="match status" value="1"/>
</dbReference>
<feature type="domain" description="Methyl-accepting transducer" evidence="10">
    <location>
        <begin position="264"/>
        <end position="500"/>
    </location>
</feature>
<dbReference type="Proteomes" id="UP000587991">
    <property type="component" value="Unassembled WGS sequence"/>
</dbReference>
<dbReference type="AlphaFoldDB" id="A0A847SH40"/>
<comment type="similarity">
    <text evidence="7">Belongs to the methyl-accepting chemotaxis (MCP) protein family.</text>
</comment>
<dbReference type="SUPFAM" id="SSF58104">
    <property type="entry name" value="Methyl-accepting chemotaxis protein (MCP) signaling domain"/>
    <property type="match status" value="1"/>
</dbReference>
<evidence type="ECO:0000259" key="10">
    <source>
        <dbReference type="PROSITE" id="PS50111"/>
    </source>
</evidence>
<keyword evidence="12" id="KW-1185">Reference proteome</keyword>
<dbReference type="EMBL" id="JABAIM010000001">
    <property type="protein sequence ID" value="NLR75242.1"/>
    <property type="molecule type" value="Genomic_DNA"/>
</dbReference>
<evidence type="ECO:0000256" key="9">
    <source>
        <dbReference type="SAM" id="MobiDB-lite"/>
    </source>
</evidence>
<dbReference type="InterPro" id="IPR004089">
    <property type="entry name" value="MCPsignal_dom"/>
</dbReference>
<keyword evidence="6 8" id="KW-0807">Transducer</keyword>
<dbReference type="PRINTS" id="PR00260">
    <property type="entry name" value="CHEMTRNSDUCR"/>
</dbReference>
<dbReference type="GO" id="GO:0004888">
    <property type="term" value="F:transmembrane signaling receptor activity"/>
    <property type="evidence" value="ECO:0007669"/>
    <property type="project" value="InterPro"/>
</dbReference>
<reference evidence="11 12" key="1">
    <citation type="submission" date="2020-04" db="EMBL/GenBank/DDBJ databases">
        <title>Draft genome of Leeia sp. IMCC25680.</title>
        <authorList>
            <person name="Song J."/>
            <person name="Cho J.-C."/>
        </authorList>
    </citation>
    <scope>NUCLEOTIDE SEQUENCE [LARGE SCALE GENOMIC DNA]</scope>
    <source>
        <strain evidence="11 12">IMCC25680</strain>
    </source>
</reference>
<evidence type="ECO:0000313" key="12">
    <source>
        <dbReference type="Proteomes" id="UP000587991"/>
    </source>
</evidence>
<dbReference type="PROSITE" id="PS50111">
    <property type="entry name" value="CHEMOTAXIS_TRANSDUC_2"/>
    <property type="match status" value="1"/>
</dbReference>
<evidence type="ECO:0000256" key="8">
    <source>
        <dbReference type="PROSITE-ProRule" id="PRU00284"/>
    </source>
</evidence>
<dbReference type="Gene3D" id="3.30.450.20">
    <property type="entry name" value="PAS domain"/>
    <property type="match status" value="1"/>
</dbReference>
<dbReference type="Gene3D" id="1.10.287.950">
    <property type="entry name" value="Methyl-accepting chemotaxis protein"/>
    <property type="match status" value="1"/>
</dbReference>
<gene>
    <name evidence="11" type="ORF">HF682_08730</name>
</gene>
<keyword evidence="4" id="KW-1133">Transmembrane helix</keyword>
<dbReference type="FunFam" id="1.10.287.950:FF:000001">
    <property type="entry name" value="Methyl-accepting chemotaxis sensory transducer"/>
    <property type="match status" value="1"/>
</dbReference>
<dbReference type="RefSeq" id="WP_168876786.1">
    <property type="nucleotide sequence ID" value="NZ_JABAIM010000001.1"/>
</dbReference>
<keyword evidence="5" id="KW-0472">Membrane</keyword>
<dbReference type="InterPro" id="IPR004090">
    <property type="entry name" value="Chemotax_Me-accpt_rcpt"/>
</dbReference>
<name>A0A847SH40_9NEIS</name>
<dbReference type="Pfam" id="PF17200">
    <property type="entry name" value="sCache_2"/>
    <property type="match status" value="1"/>
</dbReference>
<evidence type="ECO:0000256" key="7">
    <source>
        <dbReference type="ARBA" id="ARBA00029447"/>
    </source>
</evidence>
<organism evidence="11 12">
    <name type="scientific">Leeia aquatica</name>
    <dbReference type="NCBI Taxonomy" id="2725557"/>
    <lineage>
        <taxon>Bacteria</taxon>
        <taxon>Pseudomonadati</taxon>
        <taxon>Pseudomonadota</taxon>
        <taxon>Betaproteobacteria</taxon>
        <taxon>Neisseriales</taxon>
        <taxon>Leeiaceae</taxon>
        <taxon>Leeia</taxon>
    </lineage>
</organism>
<feature type="region of interest" description="Disordered" evidence="9">
    <location>
        <begin position="312"/>
        <end position="337"/>
    </location>
</feature>
<dbReference type="InterPro" id="IPR033480">
    <property type="entry name" value="sCache_2"/>
</dbReference>
<accession>A0A847SH40</accession>
<evidence type="ECO:0000256" key="6">
    <source>
        <dbReference type="ARBA" id="ARBA00023224"/>
    </source>
</evidence>
<dbReference type="GO" id="GO:0006935">
    <property type="term" value="P:chemotaxis"/>
    <property type="evidence" value="ECO:0007669"/>
    <property type="project" value="InterPro"/>
</dbReference>
<comment type="subcellular location">
    <subcellularLocation>
        <location evidence="1">Cell membrane</location>
        <topology evidence="1">Multi-pass membrane protein</topology>
    </subcellularLocation>
</comment>
<dbReference type="SMART" id="SM01049">
    <property type="entry name" value="Cache_2"/>
    <property type="match status" value="1"/>
</dbReference>
<dbReference type="GO" id="GO:0005886">
    <property type="term" value="C:plasma membrane"/>
    <property type="evidence" value="ECO:0007669"/>
    <property type="project" value="UniProtKB-SubCell"/>
</dbReference>
<keyword evidence="2" id="KW-1003">Cell membrane</keyword>
<evidence type="ECO:0000256" key="4">
    <source>
        <dbReference type="ARBA" id="ARBA00022989"/>
    </source>
</evidence>
<dbReference type="GO" id="GO:0007165">
    <property type="term" value="P:signal transduction"/>
    <property type="evidence" value="ECO:0007669"/>
    <property type="project" value="UniProtKB-KW"/>
</dbReference>
<comment type="caution">
    <text evidence="11">The sequence shown here is derived from an EMBL/GenBank/DDBJ whole genome shotgun (WGS) entry which is preliminary data.</text>
</comment>
<dbReference type="SMART" id="SM00283">
    <property type="entry name" value="MA"/>
    <property type="match status" value="1"/>
</dbReference>